<accession>A0A0D2FFE1</accession>
<dbReference type="InterPro" id="IPR036864">
    <property type="entry name" value="Zn2-C6_fun-type_DNA-bd_sf"/>
</dbReference>
<keyword evidence="4" id="KW-0539">Nucleus</keyword>
<evidence type="ECO:0000256" key="1">
    <source>
        <dbReference type="ARBA" id="ARBA00023015"/>
    </source>
</evidence>
<dbReference type="Pfam" id="PF00172">
    <property type="entry name" value="Zn_clus"/>
    <property type="match status" value="1"/>
</dbReference>
<dbReference type="InterPro" id="IPR001138">
    <property type="entry name" value="Zn2Cys6_DnaBD"/>
</dbReference>
<feature type="domain" description="Zn(2)-C6 fungal-type" evidence="6">
    <location>
        <begin position="42"/>
        <end position="72"/>
    </location>
</feature>
<protein>
    <recommendedName>
        <fullName evidence="6">Zn(2)-C6 fungal-type domain-containing protein</fullName>
    </recommendedName>
</protein>
<keyword evidence="2" id="KW-0238">DNA-binding</keyword>
<name>A0A0D2FFE1_9EURO</name>
<dbReference type="CDD" id="cd00067">
    <property type="entry name" value="GAL4"/>
    <property type="match status" value="1"/>
</dbReference>
<dbReference type="EMBL" id="KN847482">
    <property type="protein sequence ID" value="KIX00737.1"/>
    <property type="molecule type" value="Genomic_DNA"/>
</dbReference>
<dbReference type="GO" id="GO:0008270">
    <property type="term" value="F:zinc ion binding"/>
    <property type="evidence" value="ECO:0007669"/>
    <property type="project" value="InterPro"/>
</dbReference>
<dbReference type="RefSeq" id="XP_013267873.1">
    <property type="nucleotide sequence ID" value="XM_013412419.1"/>
</dbReference>
<dbReference type="GeneID" id="25297873"/>
<feature type="region of interest" description="Disordered" evidence="5">
    <location>
        <begin position="1"/>
        <end position="34"/>
    </location>
</feature>
<evidence type="ECO:0000313" key="7">
    <source>
        <dbReference type="EMBL" id="KIX00737.1"/>
    </source>
</evidence>
<organism evidence="7 8">
    <name type="scientific">Rhinocladiella mackenziei CBS 650.93</name>
    <dbReference type="NCBI Taxonomy" id="1442369"/>
    <lineage>
        <taxon>Eukaryota</taxon>
        <taxon>Fungi</taxon>
        <taxon>Dikarya</taxon>
        <taxon>Ascomycota</taxon>
        <taxon>Pezizomycotina</taxon>
        <taxon>Eurotiomycetes</taxon>
        <taxon>Chaetothyriomycetidae</taxon>
        <taxon>Chaetothyriales</taxon>
        <taxon>Herpotrichiellaceae</taxon>
        <taxon>Rhinocladiella</taxon>
    </lineage>
</organism>
<evidence type="ECO:0000256" key="2">
    <source>
        <dbReference type="ARBA" id="ARBA00023125"/>
    </source>
</evidence>
<evidence type="ECO:0000256" key="4">
    <source>
        <dbReference type="ARBA" id="ARBA00023242"/>
    </source>
</evidence>
<dbReference type="OrthoDB" id="2740448at2759"/>
<dbReference type="STRING" id="1442369.A0A0D2FFE1"/>
<feature type="region of interest" description="Disordered" evidence="5">
    <location>
        <begin position="109"/>
        <end position="136"/>
    </location>
</feature>
<dbReference type="AlphaFoldDB" id="A0A0D2FFE1"/>
<proteinExistence type="predicted"/>
<dbReference type="VEuPathDB" id="FungiDB:Z518_09802"/>
<dbReference type="HOGENOM" id="CLU_667315_0_0_1"/>
<dbReference type="SMART" id="SM00066">
    <property type="entry name" value="GAL4"/>
    <property type="match status" value="1"/>
</dbReference>
<dbReference type="GO" id="GO:0003677">
    <property type="term" value="F:DNA binding"/>
    <property type="evidence" value="ECO:0007669"/>
    <property type="project" value="UniProtKB-KW"/>
</dbReference>
<keyword evidence="8" id="KW-1185">Reference proteome</keyword>
<feature type="compositionally biased region" description="Low complexity" evidence="5">
    <location>
        <begin position="1"/>
        <end position="21"/>
    </location>
</feature>
<dbReference type="Gene3D" id="4.10.240.10">
    <property type="entry name" value="Zn(2)-C6 fungal-type DNA-binding domain"/>
    <property type="match status" value="1"/>
</dbReference>
<dbReference type="SUPFAM" id="SSF57701">
    <property type="entry name" value="Zn2/Cys6 DNA-binding domain"/>
    <property type="match status" value="1"/>
</dbReference>
<evidence type="ECO:0000259" key="6">
    <source>
        <dbReference type="PROSITE" id="PS50048"/>
    </source>
</evidence>
<feature type="compositionally biased region" description="Polar residues" evidence="5">
    <location>
        <begin position="109"/>
        <end position="119"/>
    </location>
</feature>
<sequence>MTAQSGSTTTTATITTASSSSPAMLPTPPSKSDAKPIKLRAACNHCFSAKVRCDGNKQGCRRCSEKKLSCVYSESRVGKVVGKRRKRPIDDSIGNINSQNWIVNGTVPLQSIPSPATTHGSDESTKRHGNTPSWTSFIAAPDQGFLPFDDTADSLNAIDTADNRSFSVTSDLALFNNSGLPTPALSPPQFTRYLSPAQLETRPTSSQASGRIDPSRLHPPTSQVPRTRQVDATPEDEETVCLKLLAHLKKHAADELQPREAQLELLKKCNAAVRRVLCSKTIRSDYACHLLLSNIIHHLVRLCERLCQGKQDEPRNIDSQFLQDQVHFEAVPGFFDTAAPQPLSQTEQESILSLIEEVMASASVVGDMLKRKPLQGFQNLGRHETFHLELEQRLKKARVSLQSWNFNACNGRRSSICCTVE</sequence>
<reference evidence="7 8" key="1">
    <citation type="submission" date="2015-01" db="EMBL/GenBank/DDBJ databases">
        <title>The Genome Sequence of Rhinocladiella mackenzie CBS 650.93.</title>
        <authorList>
            <consortium name="The Broad Institute Genomics Platform"/>
            <person name="Cuomo C."/>
            <person name="de Hoog S."/>
            <person name="Gorbushina A."/>
            <person name="Stielow B."/>
            <person name="Teixiera M."/>
            <person name="Abouelleil A."/>
            <person name="Chapman S.B."/>
            <person name="Priest M."/>
            <person name="Young S.K."/>
            <person name="Wortman J."/>
            <person name="Nusbaum C."/>
            <person name="Birren B."/>
        </authorList>
    </citation>
    <scope>NUCLEOTIDE SEQUENCE [LARGE SCALE GENOMIC DNA]</scope>
    <source>
        <strain evidence="7 8">CBS 650.93</strain>
    </source>
</reference>
<evidence type="ECO:0000256" key="3">
    <source>
        <dbReference type="ARBA" id="ARBA00023163"/>
    </source>
</evidence>
<evidence type="ECO:0000313" key="8">
    <source>
        <dbReference type="Proteomes" id="UP000053617"/>
    </source>
</evidence>
<evidence type="ECO:0000256" key="5">
    <source>
        <dbReference type="SAM" id="MobiDB-lite"/>
    </source>
</evidence>
<gene>
    <name evidence="7" type="ORF">Z518_09802</name>
</gene>
<dbReference type="PROSITE" id="PS50048">
    <property type="entry name" value="ZN2_CY6_FUNGAL_2"/>
    <property type="match status" value="1"/>
</dbReference>
<keyword evidence="1" id="KW-0805">Transcription regulation</keyword>
<dbReference type="GO" id="GO:0000981">
    <property type="term" value="F:DNA-binding transcription factor activity, RNA polymerase II-specific"/>
    <property type="evidence" value="ECO:0007669"/>
    <property type="project" value="InterPro"/>
</dbReference>
<feature type="region of interest" description="Disordered" evidence="5">
    <location>
        <begin position="198"/>
        <end position="235"/>
    </location>
</feature>
<dbReference type="Proteomes" id="UP000053617">
    <property type="component" value="Unassembled WGS sequence"/>
</dbReference>
<keyword evidence="3" id="KW-0804">Transcription</keyword>